<feature type="signal peptide" evidence="1">
    <location>
        <begin position="1"/>
        <end position="39"/>
    </location>
</feature>
<keyword evidence="3" id="KW-1185">Reference proteome</keyword>
<evidence type="ECO:0000313" key="2">
    <source>
        <dbReference type="EMBL" id="PRY67934.1"/>
    </source>
</evidence>
<name>A0A2T0VCT3_9MICO</name>
<dbReference type="EMBL" id="PVTL01000005">
    <property type="protein sequence ID" value="PRY67934.1"/>
    <property type="molecule type" value="Genomic_DNA"/>
</dbReference>
<gene>
    <name evidence="2" type="ORF">B0I08_10595</name>
</gene>
<dbReference type="Proteomes" id="UP000237983">
    <property type="component" value="Unassembled WGS sequence"/>
</dbReference>
<dbReference type="RefSeq" id="WP_106212512.1">
    <property type="nucleotide sequence ID" value="NZ_PVTL01000005.1"/>
</dbReference>
<sequence length="448" mass="44988">MFSSLARSPMRRLAARAASVAAGAAMIAALSLTATTAHAAEEDAVPAYAGQTSVGPLTIEPSSGNWGDPFTRVSTNGLSLPEDGSVRWYLRAVKGVLSDFNNRSATFAGKVATPTATSYDLGPADLLPAKAMGVSSTYLPGGLDKTVVGSTFAVILYGTTSATFITGSYFRADIVVTDLGENKTGWKVVTAAPVEAITPSIALAATAQTDGSVKLDATVKTTDGSTATDANGTVEFARAGGTTTSVPVSNGSATFTASGLEANTEYTYTATYRAGTADKYKDSGAATAIISTVGTPQAPVNTDVTVTIPASASGLKFTVAAGSVSLGNAAQTATAFTASGALPKLSVTDGRTTKSAWSLNGKSSALTNSADATKTIAAQYLGWVAPTVTGGITAGTAVSDLTTDRALASWNGTSTSNVSATIDTTVTLAAPTTTVAGEYKGILTLTLI</sequence>
<comment type="caution">
    <text evidence="2">The sequence shown here is derived from an EMBL/GenBank/DDBJ whole genome shotgun (WGS) entry which is preliminary data.</text>
</comment>
<dbReference type="AlphaFoldDB" id="A0A2T0VCT3"/>
<dbReference type="OrthoDB" id="5099901at2"/>
<organism evidence="2 3">
    <name type="scientific">Glaciihabitans tibetensis</name>
    <dbReference type="NCBI Taxonomy" id="1266600"/>
    <lineage>
        <taxon>Bacteria</taxon>
        <taxon>Bacillati</taxon>
        <taxon>Actinomycetota</taxon>
        <taxon>Actinomycetes</taxon>
        <taxon>Micrococcales</taxon>
        <taxon>Microbacteriaceae</taxon>
        <taxon>Glaciihabitans</taxon>
    </lineage>
</organism>
<proteinExistence type="predicted"/>
<keyword evidence="1" id="KW-0732">Signal</keyword>
<evidence type="ECO:0008006" key="4">
    <source>
        <dbReference type="Google" id="ProtNLM"/>
    </source>
</evidence>
<accession>A0A2T0VCT3</accession>
<evidence type="ECO:0000313" key="3">
    <source>
        <dbReference type="Proteomes" id="UP000237983"/>
    </source>
</evidence>
<reference evidence="2 3" key="1">
    <citation type="submission" date="2018-03" db="EMBL/GenBank/DDBJ databases">
        <title>Genomic Encyclopedia of Type Strains, Phase III (KMG-III): the genomes of soil and plant-associated and newly described type strains.</title>
        <authorList>
            <person name="Whitman W."/>
        </authorList>
    </citation>
    <scope>NUCLEOTIDE SEQUENCE [LARGE SCALE GENOMIC DNA]</scope>
    <source>
        <strain evidence="2 3">CGMCC 1.12484</strain>
    </source>
</reference>
<evidence type="ECO:0000256" key="1">
    <source>
        <dbReference type="SAM" id="SignalP"/>
    </source>
</evidence>
<feature type="chain" id="PRO_5015530868" description="Ig-like domain-containing protein" evidence="1">
    <location>
        <begin position="40"/>
        <end position="448"/>
    </location>
</feature>
<protein>
    <recommendedName>
        <fullName evidence="4">Ig-like domain-containing protein</fullName>
    </recommendedName>
</protein>